<dbReference type="FunFam" id="3.30.980.10:FF:000005">
    <property type="entry name" value="Threonyl-tRNA synthetase, mitochondrial"/>
    <property type="match status" value="1"/>
</dbReference>
<dbReference type="Pfam" id="PF07973">
    <property type="entry name" value="tRNA_SAD"/>
    <property type="match status" value="1"/>
</dbReference>
<proteinExistence type="inferred from homology"/>
<feature type="binding site" evidence="13">
    <location>
        <position position="418"/>
    </location>
    <ligand>
        <name>Zn(2+)</name>
        <dbReference type="ChEBI" id="CHEBI:29105"/>
        <note>catalytic</note>
    </ligand>
</feature>
<evidence type="ECO:0000256" key="7">
    <source>
        <dbReference type="ARBA" id="ARBA00022833"/>
    </source>
</evidence>
<dbReference type="FunFam" id="3.30.54.20:FF:000002">
    <property type="entry name" value="Threonine--tRNA ligase"/>
    <property type="match status" value="1"/>
</dbReference>
<evidence type="ECO:0000313" key="16">
    <source>
        <dbReference type="EMBL" id="SIS80966.1"/>
    </source>
</evidence>
<dbReference type="SUPFAM" id="SSF81271">
    <property type="entry name" value="TGS-like"/>
    <property type="match status" value="1"/>
</dbReference>
<dbReference type="PANTHER" id="PTHR11451">
    <property type="entry name" value="THREONINE-TRNA LIGASE"/>
    <property type="match status" value="1"/>
</dbReference>
<reference evidence="17" key="1">
    <citation type="submission" date="2017-01" db="EMBL/GenBank/DDBJ databases">
        <authorList>
            <person name="Varghese N."/>
            <person name="Submissions S."/>
        </authorList>
    </citation>
    <scope>NUCLEOTIDE SEQUENCE [LARGE SCALE GENOMIC DNA]</scope>
    <source>
        <strain evidence="17">DSM 22306</strain>
    </source>
</reference>
<dbReference type="InterPro" id="IPR047246">
    <property type="entry name" value="ThrRS_anticodon"/>
</dbReference>
<evidence type="ECO:0000259" key="14">
    <source>
        <dbReference type="PROSITE" id="PS50862"/>
    </source>
</evidence>
<dbReference type="CDD" id="cd00771">
    <property type="entry name" value="ThrRS_core"/>
    <property type="match status" value="1"/>
</dbReference>
<evidence type="ECO:0000256" key="9">
    <source>
        <dbReference type="ARBA" id="ARBA00022884"/>
    </source>
</evidence>
<dbReference type="SUPFAM" id="SSF55186">
    <property type="entry name" value="ThrRS/AlaRS common domain"/>
    <property type="match status" value="1"/>
</dbReference>
<dbReference type="InterPro" id="IPR006195">
    <property type="entry name" value="aa-tRNA-synth_II"/>
</dbReference>
<evidence type="ECO:0000256" key="2">
    <source>
        <dbReference type="ARBA" id="ARBA00022490"/>
    </source>
</evidence>
<dbReference type="Proteomes" id="UP000185999">
    <property type="component" value="Unassembled WGS sequence"/>
</dbReference>
<dbReference type="GO" id="GO:0005829">
    <property type="term" value="C:cytosol"/>
    <property type="evidence" value="ECO:0007669"/>
    <property type="project" value="TreeGrafter"/>
</dbReference>
<dbReference type="Pfam" id="PF00587">
    <property type="entry name" value="tRNA-synt_2b"/>
    <property type="match status" value="1"/>
</dbReference>
<dbReference type="InterPro" id="IPR012947">
    <property type="entry name" value="tRNA_SAD"/>
</dbReference>
<feature type="binding site" evidence="13">
    <location>
        <position position="544"/>
    </location>
    <ligand>
        <name>Zn(2+)</name>
        <dbReference type="ChEBI" id="CHEBI:29105"/>
        <note>catalytic</note>
    </ligand>
</feature>
<evidence type="ECO:0000256" key="12">
    <source>
        <dbReference type="ARBA" id="ARBA00049515"/>
    </source>
</evidence>
<accession>A0A1N7M4B9</accession>
<dbReference type="InterPro" id="IPR012676">
    <property type="entry name" value="TGS-like"/>
</dbReference>
<keyword evidence="2 13" id="KW-0963">Cytoplasm</keyword>
<dbReference type="InterPro" id="IPR004095">
    <property type="entry name" value="TGS"/>
</dbReference>
<dbReference type="InterPro" id="IPR033728">
    <property type="entry name" value="ThrRS_core"/>
</dbReference>
<comment type="subcellular location">
    <subcellularLocation>
        <location evidence="13">Cytoplasm</location>
    </subcellularLocation>
</comment>
<evidence type="ECO:0000256" key="1">
    <source>
        <dbReference type="ARBA" id="ARBA00008226"/>
    </source>
</evidence>
<comment type="catalytic activity">
    <reaction evidence="12 13">
        <text>tRNA(Thr) + L-threonine + ATP = L-threonyl-tRNA(Thr) + AMP + diphosphate + H(+)</text>
        <dbReference type="Rhea" id="RHEA:24624"/>
        <dbReference type="Rhea" id="RHEA-COMP:9670"/>
        <dbReference type="Rhea" id="RHEA-COMP:9704"/>
        <dbReference type="ChEBI" id="CHEBI:15378"/>
        <dbReference type="ChEBI" id="CHEBI:30616"/>
        <dbReference type="ChEBI" id="CHEBI:33019"/>
        <dbReference type="ChEBI" id="CHEBI:57926"/>
        <dbReference type="ChEBI" id="CHEBI:78442"/>
        <dbReference type="ChEBI" id="CHEBI:78534"/>
        <dbReference type="ChEBI" id="CHEBI:456215"/>
        <dbReference type="EC" id="6.1.1.3"/>
    </reaction>
</comment>
<dbReference type="GO" id="GO:0005524">
    <property type="term" value="F:ATP binding"/>
    <property type="evidence" value="ECO:0007669"/>
    <property type="project" value="UniProtKB-UniRule"/>
</dbReference>
<dbReference type="Gene3D" id="3.30.930.10">
    <property type="entry name" value="Bira Bifunctional Protein, Domain 2"/>
    <property type="match status" value="1"/>
</dbReference>
<dbReference type="Gene3D" id="3.30.980.10">
    <property type="entry name" value="Threonyl-trna Synthetase, Chain A, domain 2"/>
    <property type="match status" value="1"/>
</dbReference>
<dbReference type="FunFam" id="3.40.50.800:FF:000001">
    <property type="entry name" value="Threonine--tRNA ligase"/>
    <property type="match status" value="1"/>
</dbReference>
<comment type="subunit">
    <text evidence="13">Homodimer.</text>
</comment>
<dbReference type="InterPro" id="IPR045864">
    <property type="entry name" value="aa-tRNA-synth_II/BPL/LPL"/>
</dbReference>
<dbReference type="Pfam" id="PF03129">
    <property type="entry name" value="HGTP_anticodon"/>
    <property type="match status" value="1"/>
</dbReference>
<feature type="region of interest" description="Catalytic" evidence="13">
    <location>
        <begin position="276"/>
        <end position="567"/>
    </location>
</feature>
<dbReference type="Gene3D" id="3.10.20.30">
    <property type="match status" value="1"/>
</dbReference>
<dbReference type="SUPFAM" id="SSF52954">
    <property type="entry name" value="Class II aaRS ABD-related"/>
    <property type="match status" value="1"/>
</dbReference>
<dbReference type="NCBIfam" id="TIGR00418">
    <property type="entry name" value="thrS"/>
    <property type="match status" value="1"/>
</dbReference>
<dbReference type="GO" id="GO:0006435">
    <property type="term" value="P:threonyl-tRNA aminoacylation"/>
    <property type="evidence" value="ECO:0007669"/>
    <property type="project" value="UniProtKB-UniRule"/>
</dbReference>
<dbReference type="InterPro" id="IPR012675">
    <property type="entry name" value="Beta-grasp_dom_sf"/>
</dbReference>
<comment type="cofactor">
    <cofactor evidence="13">
        <name>Zn(2+)</name>
        <dbReference type="ChEBI" id="CHEBI:29105"/>
    </cofactor>
    <text evidence="13">Binds 1 zinc ion per subunit.</text>
</comment>
<keyword evidence="3 13" id="KW-0820">tRNA-binding</keyword>
<dbReference type="PANTHER" id="PTHR11451:SF44">
    <property type="entry name" value="THREONINE--TRNA LIGASE, CHLOROPLASTIC_MITOCHONDRIAL 2"/>
    <property type="match status" value="1"/>
</dbReference>
<keyword evidence="7 13" id="KW-0862">Zinc</keyword>
<keyword evidence="5 13" id="KW-0479">Metal-binding</keyword>
<keyword evidence="8 13" id="KW-0067">ATP-binding</keyword>
<dbReference type="PROSITE" id="PS50862">
    <property type="entry name" value="AA_TRNA_LIGASE_II"/>
    <property type="match status" value="1"/>
</dbReference>
<evidence type="ECO:0000313" key="17">
    <source>
        <dbReference type="Proteomes" id="UP000185999"/>
    </source>
</evidence>
<dbReference type="CDD" id="cd01667">
    <property type="entry name" value="TGS_ThrRS"/>
    <property type="match status" value="1"/>
</dbReference>
<keyword evidence="9 13" id="KW-0694">RNA-binding</keyword>
<dbReference type="FunFam" id="3.30.930.10:FF:000002">
    <property type="entry name" value="Threonine--tRNA ligase"/>
    <property type="match status" value="1"/>
</dbReference>
<dbReference type="PROSITE" id="PS51880">
    <property type="entry name" value="TGS"/>
    <property type="match status" value="1"/>
</dbReference>
<feature type="binding site" evidence="13">
    <location>
        <position position="367"/>
    </location>
    <ligand>
        <name>Zn(2+)</name>
        <dbReference type="ChEBI" id="CHEBI:29105"/>
        <note>catalytic</note>
    </ligand>
</feature>
<keyword evidence="11 13" id="KW-0030">Aminoacyl-tRNA synthetase</keyword>
<sequence length="671" mass="75862">MRLQRCVPGLYDVHKVLKLKWPVVGVTTDKQGKEMPVITLPDGSKREFANPVSVFDVAADIGAGLAKAALAGKVNGEPVDTSFIINDDAELAIITARDEAGVEVIRHSCAHLMAMAVQALFPGVQVTIGPVIENGFYYDFAYERPFTSEDLEKIEKKMSELAKQNLPVSRSVMSRDDSVALFEKMGEKYKVELLSSIPADQDLSFYSQGDFIDLCRGPHVPSTGHIKVFKLMKVAGAYWRGDSNNAMLQRIYGTAWGDKKELAAYLHRLEEAEKRDHRKLGKQLNLFHLQEEAPGMVFWHPHGWTLYQQIEQYMRTKQRKHGYQEIKTPQVVERSLWEKSGHWDKFSEQMFTTHSESKDFAIKPMNCPCHIQVFNQGLRSYRDLPLRLAEFGSCHRNEPSGALHGIMRVRGFVQDDAHIFCAENAIQSEVASFIRFLHEVYADFGFTEIIYKLSTRPEQRVGSDEVWDKAEKALADALDAAKLDWQELPGEGAFYGPKIEFSLKDCLGRVWQCGTIQVDFSMPGRLEAQFVNEVGERETPVMLHRAILGSFERFIGILIENYAGALPAWLSPVQAVVMNITDKQAEYCQDVVKTLENNGFRVVSDLRNEKIGFKIRERTLQKVPFLLVVGDKEVENGCVSVRTRLGKDLGSMSIETFTSFLNKDVDQKGCE</sequence>
<keyword evidence="17" id="KW-1185">Reference proteome</keyword>
<dbReference type="SUPFAM" id="SSF55681">
    <property type="entry name" value="Class II aaRS and biotin synthetases"/>
    <property type="match status" value="1"/>
</dbReference>
<comment type="similarity">
    <text evidence="1 13">Belongs to the class-II aminoacyl-tRNA synthetase family.</text>
</comment>
<dbReference type="PRINTS" id="PR01047">
    <property type="entry name" value="TRNASYNTHTHR"/>
</dbReference>
<dbReference type="Pfam" id="PF02824">
    <property type="entry name" value="TGS"/>
    <property type="match status" value="1"/>
</dbReference>
<dbReference type="GO" id="GO:0046872">
    <property type="term" value="F:metal ion binding"/>
    <property type="evidence" value="ECO:0007669"/>
    <property type="project" value="UniProtKB-KW"/>
</dbReference>
<dbReference type="Gene3D" id="3.30.54.20">
    <property type="match status" value="1"/>
</dbReference>
<dbReference type="AlphaFoldDB" id="A0A1N7M4B9"/>
<evidence type="ECO:0000256" key="3">
    <source>
        <dbReference type="ARBA" id="ARBA00022555"/>
    </source>
</evidence>
<dbReference type="FunFam" id="3.10.20.30:FF:000005">
    <property type="entry name" value="Threonine--tRNA ligase"/>
    <property type="match status" value="1"/>
</dbReference>
<dbReference type="InterPro" id="IPR004154">
    <property type="entry name" value="Anticodon-bd"/>
</dbReference>
<keyword evidence="10 13" id="KW-0648">Protein biosynthesis</keyword>
<evidence type="ECO:0000256" key="10">
    <source>
        <dbReference type="ARBA" id="ARBA00022917"/>
    </source>
</evidence>
<evidence type="ECO:0000259" key="15">
    <source>
        <dbReference type="PROSITE" id="PS51880"/>
    </source>
</evidence>
<dbReference type="InterPro" id="IPR002314">
    <property type="entry name" value="aa-tRNA-synt_IIb"/>
</dbReference>
<evidence type="ECO:0000256" key="4">
    <source>
        <dbReference type="ARBA" id="ARBA00022598"/>
    </source>
</evidence>
<keyword evidence="4 13" id="KW-0436">Ligase</keyword>
<dbReference type="SMART" id="SM00863">
    <property type="entry name" value="tRNA_SAD"/>
    <property type="match status" value="1"/>
</dbReference>
<dbReference type="EC" id="6.1.1.3" evidence="13"/>
<dbReference type="HAMAP" id="MF_00184">
    <property type="entry name" value="Thr_tRNA_synth"/>
    <property type="match status" value="1"/>
</dbReference>
<dbReference type="STRING" id="619304.SAMN05421760_105157"/>
<evidence type="ECO:0000256" key="8">
    <source>
        <dbReference type="ARBA" id="ARBA00022840"/>
    </source>
</evidence>
<dbReference type="EMBL" id="FTOE01000005">
    <property type="protein sequence ID" value="SIS80966.1"/>
    <property type="molecule type" value="Genomic_DNA"/>
</dbReference>
<gene>
    <name evidence="13" type="primary">thrS</name>
    <name evidence="16" type="ORF">SAMN05421760_105157</name>
</gene>
<feature type="domain" description="Aminoacyl-transfer RNA synthetases class-II family profile" evidence="14">
    <location>
        <begin position="276"/>
        <end position="567"/>
    </location>
</feature>
<dbReference type="GO" id="GO:0004829">
    <property type="term" value="F:threonine-tRNA ligase activity"/>
    <property type="evidence" value="ECO:0007669"/>
    <property type="project" value="UniProtKB-UniRule"/>
</dbReference>
<evidence type="ECO:0000256" key="11">
    <source>
        <dbReference type="ARBA" id="ARBA00023146"/>
    </source>
</evidence>
<keyword evidence="6 13" id="KW-0547">Nucleotide-binding</keyword>
<protein>
    <recommendedName>
        <fullName evidence="13">Threonine--tRNA ligase</fullName>
        <ecNumber evidence="13">6.1.1.3</ecNumber>
    </recommendedName>
    <alternativeName>
        <fullName evidence="13">Threonyl-tRNA synthetase</fullName>
        <shortName evidence="13">ThrRS</shortName>
    </alternativeName>
</protein>
<organism evidence="16 17">
    <name type="scientific">Neptunomonas antarctica</name>
    <dbReference type="NCBI Taxonomy" id="619304"/>
    <lineage>
        <taxon>Bacteria</taxon>
        <taxon>Pseudomonadati</taxon>
        <taxon>Pseudomonadota</taxon>
        <taxon>Gammaproteobacteria</taxon>
        <taxon>Oceanospirillales</taxon>
        <taxon>Oceanospirillaceae</taxon>
        <taxon>Neptunomonas</taxon>
    </lineage>
</organism>
<name>A0A1N7M4B9_9GAMM</name>
<evidence type="ECO:0000256" key="13">
    <source>
        <dbReference type="HAMAP-Rule" id="MF_00184"/>
    </source>
</evidence>
<dbReference type="InterPro" id="IPR036621">
    <property type="entry name" value="Anticodon-bd_dom_sf"/>
</dbReference>
<evidence type="ECO:0000256" key="6">
    <source>
        <dbReference type="ARBA" id="ARBA00022741"/>
    </source>
</evidence>
<dbReference type="InterPro" id="IPR002320">
    <property type="entry name" value="Thr-tRNA-ligase_IIa"/>
</dbReference>
<dbReference type="Gene3D" id="3.40.50.800">
    <property type="entry name" value="Anticodon-binding domain"/>
    <property type="match status" value="1"/>
</dbReference>
<evidence type="ECO:0000256" key="5">
    <source>
        <dbReference type="ARBA" id="ARBA00022723"/>
    </source>
</evidence>
<dbReference type="GO" id="GO:0000049">
    <property type="term" value="F:tRNA binding"/>
    <property type="evidence" value="ECO:0007669"/>
    <property type="project" value="UniProtKB-KW"/>
</dbReference>
<dbReference type="InterPro" id="IPR018163">
    <property type="entry name" value="Thr/Ala-tRNA-synth_IIc_edit"/>
</dbReference>
<dbReference type="CDD" id="cd00860">
    <property type="entry name" value="ThrRS_anticodon"/>
    <property type="match status" value="1"/>
</dbReference>
<feature type="domain" description="TGS" evidence="15">
    <location>
        <begin position="33"/>
        <end position="95"/>
    </location>
</feature>